<dbReference type="PANTHER" id="PTHR35809">
    <property type="entry name" value="ARCHAETIDYLSERINE DECARBOXYLASE PROENZYME-RELATED"/>
    <property type="match status" value="1"/>
</dbReference>
<reference evidence="13 14" key="1">
    <citation type="submission" date="2018-08" db="EMBL/GenBank/DDBJ databases">
        <title>Genome analysis of the thermophilic bacterium of the candidate phylum Aminicenantes from deep subsurface aquifer revealed its physiology and ecological role.</title>
        <authorList>
            <person name="Kadnikov V.V."/>
            <person name="Mardanov A.V."/>
            <person name="Beletsky A.V."/>
            <person name="Karnachuk O.V."/>
            <person name="Ravin N.V."/>
        </authorList>
    </citation>
    <scope>NUCLEOTIDE SEQUENCE [LARGE SCALE GENOMIC DNA]</scope>
    <source>
        <strain evidence="13">BY38</strain>
    </source>
</reference>
<comment type="catalytic activity">
    <reaction evidence="11">
        <text>a 1,2-diacyl-sn-glycero-3-phospho-L-serine + H(+) = a 1,2-diacyl-sn-glycero-3-phosphoethanolamine + CO2</text>
        <dbReference type="Rhea" id="RHEA:20828"/>
        <dbReference type="ChEBI" id="CHEBI:15378"/>
        <dbReference type="ChEBI" id="CHEBI:16526"/>
        <dbReference type="ChEBI" id="CHEBI:57262"/>
        <dbReference type="ChEBI" id="CHEBI:64612"/>
        <dbReference type="EC" id="4.1.1.65"/>
    </reaction>
</comment>
<dbReference type="AlphaFoldDB" id="A0A3E2BL11"/>
<keyword evidence="12" id="KW-0812">Transmembrane</keyword>
<comment type="pathway">
    <text evidence="11">Phospholipid metabolism; phosphatidylethanolamine biosynthesis; phosphatidylethanolamine from CDP-diacylglycerol: step 2/2.</text>
</comment>
<name>A0A3E2BL11_9BACT</name>
<evidence type="ECO:0000256" key="8">
    <source>
        <dbReference type="ARBA" id="ARBA00023239"/>
    </source>
</evidence>
<dbReference type="Pfam" id="PF02666">
    <property type="entry name" value="PS_Dcarbxylase"/>
    <property type="match status" value="1"/>
</dbReference>
<evidence type="ECO:0000256" key="5">
    <source>
        <dbReference type="ARBA" id="ARBA00023136"/>
    </source>
</evidence>
<protein>
    <recommendedName>
        <fullName evidence="11">Phosphatidylserine decarboxylase proenzyme</fullName>
        <ecNumber evidence="11">4.1.1.65</ecNumber>
    </recommendedName>
    <component>
        <recommendedName>
            <fullName evidence="11">Phosphatidylserine decarboxylase alpha chain</fullName>
        </recommendedName>
    </component>
    <component>
        <recommendedName>
            <fullName evidence="11">Phosphatidylserine decarboxylase beta chain</fullName>
        </recommendedName>
    </component>
</protein>
<evidence type="ECO:0000256" key="2">
    <source>
        <dbReference type="ARBA" id="ARBA00022516"/>
    </source>
</evidence>
<comment type="subcellular location">
    <subcellularLocation>
        <location evidence="11">Cell membrane</location>
        <topology evidence="11">Peripheral membrane protein</topology>
    </subcellularLocation>
</comment>
<evidence type="ECO:0000313" key="13">
    <source>
        <dbReference type="EMBL" id="RFT15445.1"/>
    </source>
</evidence>
<keyword evidence="7 11" id="KW-0594">Phospholipid biosynthesis</keyword>
<evidence type="ECO:0000256" key="1">
    <source>
        <dbReference type="ARBA" id="ARBA00022475"/>
    </source>
</evidence>
<keyword evidence="6 11" id="KW-0865">Zymogen</keyword>
<keyword evidence="8 11" id="KW-0456">Lyase</keyword>
<keyword evidence="9 11" id="KW-1208">Phospholipid metabolism</keyword>
<dbReference type="InterPro" id="IPR033175">
    <property type="entry name" value="PSD-A"/>
</dbReference>
<dbReference type="InterPro" id="IPR003817">
    <property type="entry name" value="PS_Dcarbxylase"/>
</dbReference>
<feature type="site" description="Cleavage (non-hydrolytic); by autocatalysis" evidence="11">
    <location>
        <begin position="176"/>
        <end position="177"/>
    </location>
</feature>
<accession>A0A3E2BL11</accession>
<comment type="caution">
    <text evidence="13">The sequence shown here is derived from an EMBL/GenBank/DDBJ whole genome shotgun (WGS) entry which is preliminary data.</text>
</comment>
<evidence type="ECO:0000313" key="14">
    <source>
        <dbReference type="Proteomes" id="UP000257323"/>
    </source>
</evidence>
<dbReference type="EC" id="4.1.1.65" evidence="11"/>
<keyword evidence="1 11" id="KW-1003">Cell membrane</keyword>
<keyword evidence="10 11" id="KW-0670">Pyruvate</keyword>
<comment type="subunit">
    <text evidence="11">Heterodimer of a large membrane-associated beta subunit and a small pyruvoyl-containing alpha subunit.</text>
</comment>
<feature type="transmembrane region" description="Helical" evidence="12">
    <location>
        <begin position="15"/>
        <end position="44"/>
    </location>
</feature>
<dbReference type="EMBL" id="QUAH01000009">
    <property type="protein sequence ID" value="RFT15445.1"/>
    <property type="molecule type" value="Genomic_DNA"/>
</dbReference>
<keyword evidence="2 11" id="KW-0444">Lipid biosynthesis</keyword>
<dbReference type="HAMAP" id="MF_00664">
    <property type="entry name" value="PS_decarb_PSD_A"/>
    <property type="match status" value="1"/>
</dbReference>
<comment type="PTM">
    <text evidence="11">Is synthesized initially as an inactive proenzyme. Formation of the active enzyme involves a self-maturation process in which the active site pyruvoyl group is generated from an internal serine residue via an autocatalytic post-translational modification. Two non-identical subunits are generated from the proenzyme in this reaction, and the pyruvate is formed at the N-terminus of the alpha chain, which is derived from the carboxyl end of the proenzyme. The post-translation cleavage follows an unusual pathway, termed non-hydrolytic serinolysis, in which the side chain hydroxyl group of the serine supplies its oxygen atom to form the C-terminus of the beta chain, while the remainder of the serine residue undergoes an oxidative deamination to produce ammonia and the pyruvoyl prosthetic group on the alpha chain.</text>
</comment>
<keyword evidence="4 11" id="KW-0443">Lipid metabolism</keyword>
<sequence length="213" mass="23831">MKIAREGLIFYLPSLLVFLLTLVLGWWLASLFFLLLTAAFIFFFRDPERRPPAGDNLVLSPADGQVIKIEEFSSHPDLAGPGKVVSIFLSLLDVHFTRSPLAAEVIRVDYQPGKFFPAYREEASSQNESNSLLLRGEKGRIFLKQMVGVAARRIKCYVKPGDRVAAGQKIGLMYFGSRVDLYLPGQVELRVGLNQKVKGGLSIIGEWRDESQN</sequence>
<keyword evidence="5 11" id="KW-0472">Membrane</keyword>
<feature type="chain" id="PRO_5023280776" description="Phosphatidylserine decarboxylase beta chain" evidence="11">
    <location>
        <begin position="1"/>
        <end position="176"/>
    </location>
</feature>
<evidence type="ECO:0000256" key="11">
    <source>
        <dbReference type="HAMAP-Rule" id="MF_00664"/>
    </source>
</evidence>
<feature type="modified residue" description="Pyruvic acid (Ser); by autocatalysis" evidence="11">
    <location>
        <position position="177"/>
    </location>
</feature>
<dbReference type="GO" id="GO:0005886">
    <property type="term" value="C:plasma membrane"/>
    <property type="evidence" value="ECO:0007669"/>
    <property type="project" value="UniProtKB-SubCell"/>
</dbReference>
<keyword evidence="3 11" id="KW-0210">Decarboxylase</keyword>
<dbReference type="PANTHER" id="PTHR35809:SF1">
    <property type="entry name" value="ARCHAETIDYLSERINE DECARBOXYLASE PROENZYME-RELATED"/>
    <property type="match status" value="1"/>
</dbReference>
<evidence type="ECO:0000256" key="7">
    <source>
        <dbReference type="ARBA" id="ARBA00023209"/>
    </source>
</evidence>
<comment type="similarity">
    <text evidence="11">Belongs to the phosphatidylserine decarboxylase family. PSD-A subfamily.</text>
</comment>
<dbReference type="Proteomes" id="UP000257323">
    <property type="component" value="Unassembled WGS sequence"/>
</dbReference>
<organism evidence="13 14">
    <name type="scientific">Candidatus Saccharicenans subterraneus</name>
    <dbReference type="NCBI Taxonomy" id="2508984"/>
    <lineage>
        <taxon>Bacteria</taxon>
        <taxon>Candidatus Aminicenantota</taxon>
        <taxon>Candidatus Aminicenantia</taxon>
        <taxon>Candidatus Aminicenantales</taxon>
        <taxon>Candidatus Saccharicenantaceae</taxon>
        <taxon>Candidatus Saccharicenans</taxon>
    </lineage>
</organism>
<keyword evidence="12" id="KW-1133">Transmembrane helix</keyword>
<dbReference type="UniPathway" id="UPA00558">
    <property type="reaction ID" value="UER00616"/>
</dbReference>
<evidence type="ECO:0000256" key="10">
    <source>
        <dbReference type="ARBA" id="ARBA00023317"/>
    </source>
</evidence>
<gene>
    <name evidence="11" type="primary">psd</name>
    <name evidence="13" type="ORF">OP8BY_0335</name>
</gene>
<evidence type="ECO:0000256" key="9">
    <source>
        <dbReference type="ARBA" id="ARBA00023264"/>
    </source>
</evidence>
<feature type="active site" description="Schiff-base intermediate with substrate; via pyruvic acid" evidence="11">
    <location>
        <position position="177"/>
    </location>
</feature>
<feature type="chain" id="PRO_5023280777" description="Phosphatidylserine decarboxylase alpha chain" evidence="11">
    <location>
        <begin position="177"/>
        <end position="213"/>
    </location>
</feature>
<proteinExistence type="inferred from homology"/>
<evidence type="ECO:0000256" key="3">
    <source>
        <dbReference type="ARBA" id="ARBA00022793"/>
    </source>
</evidence>
<comment type="cofactor">
    <cofactor evidence="11">
        <name>pyruvate</name>
        <dbReference type="ChEBI" id="CHEBI:15361"/>
    </cofactor>
    <text evidence="11">Binds 1 pyruvoyl group covalently per subunit.</text>
</comment>
<evidence type="ECO:0000256" key="4">
    <source>
        <dbReference type="ARBA" id="ARBA00023098"/>
    </source>
</evidence>
<dbReference type="GO" id="GO:0004609">
    <property type="term" value="F:phosphatidylserine decarboxylase activity"/>
    <property type="evidence" value="ECO:0007669"/>
    <property type="project" value="UniProtKB-UniRule"/>
</dbReference>
<dbReference type="GO" id="GO:0006646">
    <property type="term" value="P:phosphatidylethanolamine biosynthetic process"/>
    <property type="evidence" value="ECO:0007669"/>
    <property type="project" value="UniProtKB-UniRule"/>
</dbReference>
<evidence type="ECO:0000256" key="6">
    <source>
        <dbReference type="ARBA" id="ARBA00023145"/>
    </source>
</evidence>
<evidence type="ECO:0000256" key="12">
    <source>
        <dbReference type="SAM" id="Phobius"/>
    </source>
</evidence>
<comment type="function">
    <text evidence="11">Catalyzes the formation of phosphatidylethanolamine (PtdEtn) from phosphatidylserine (PtdSer).</text>
</comment>